<reference evidence="2" key="1">
    <citation type="journal article" date="2014" name="Front. Microbiol.">
        <title>High frequency of phylogenetically diverse reductive dehalogenase-homologous genes in deep subseafloor sedimentary metagenomes.</title>
        <authorList>
            <person name="Kawai M."/>
            <person name="Futagami T."/>
            <person name="Toyoda A."/>
            <person name="Takaki Y."/>
            <person name="Nishi S."/>
            <person name="Hori S."/>
            <person name="Arai W."/>
            <person name="Tsubouchi T."/>
            <person name="Morono Y."/>
            <person name="Uchiyama I."/>
            <person name="Ito T."/>
            <person name="Fujiyama A."/>
            <person name="Inagaki F."/>
            <person name="Takami H."/>
        </authorList>
    </citation>
    <scope>NUCLEOTIDE SEQUENCE</scope>
    <source>
        <strain evidence="2">Expedition CK06-06</strain>
    </source>
</reference>
<protein>
    <recommendedName>
        <fullName evidence="1">DNA binding HTH domain-containing protein</fullName>
    </recommendedName>
</protein>
<dbReference type="SUPFAM" id="SSF46689">
    <property type="entry name" value="Homeodomain-like"/>
    <property type="match status" value="1"/>
</dbReference>
<organism evidence="2">
    <name type="scientific">marine sediment metagenome</name>
    <dbReference type="NCBI Taxonomy" id="412755"/>
    <lineage>
        <taxon>unclassified sequences</taxon>
        <taxon>metagenomes</taxon>
        <taxon>ecological metagenomes</taxon>
    </lineage>
</organism>
<dbReference type="Gene3D" id="1.10.10.60">
    <property type="entry name" value="Homeodomain-like"/>
    <property type="match status" value="1"/>
</dbReference>
<dbReference type="Pfam" id="PF02954">
    <property type="entry name" value="HTH_8"/>
    <property type="match status" value="1"/>
</dbReference>
<dbReference type="AlphaFoldDB" id="X0V6W1"/>
<name>X0V6W1_9ZZZZ</name>
<dbReference type="PRINTS" id="PR01590">
    <property type="entry name" value="HTHFIS"/>
</dbReference>
<accession>X0V6W1</accession>
<dbReference type="GO" id="GO:0043565">
    <property type="term" value="F:sequence-specific DNA binding"/>
    <property type="evidence" value="ECO:0007669"/>
    <property type="project" value="InterPro"/>
</dbReference>
<gene>
    <name evidence="2" type="ORF">S01H1_35011</name>
</gene>
<proteinExistence type="predicted"/>
<evidence type="ECO:0000259" key="1">
    <source>
        <dbReference type="Pfam" id="PF02954"/>
    </source>
</evidence>
<sequence>PADLPRRIYSDSEPSEVTSVISGRISLAETAAQATAKAEQEAINKALLETGGNREKAAELLGIGRKTLYRKLRQYGTE</sequence>
<dbReference type="InterPro" id="IPR002197">
    <property type="entry name" value="HTH_Fis"/>
</dbReference>
<dbReference type="EMBL" id="BARS01021837">
    <property type="protein sequence ID" value="GAG08233.1"/>
    <property type="molecule type" value="Genomic_DNA"/>
</dbReference>
<dbReference type="InterPro" id="IPR009057">
    <property type="entry name" value="Homeodomain-like_sf"/>
</dbReference>
<feature type="non-terminal residue" evidence="2">
    <location>
        <position position="1"/>
    </location>
</feature>
<comment type="caution">
    <text evidence="2">The sequence shown here is derived from an EMBL/GenBank/DDBJ whole genome shotgun (WGS) entry which is preliminary data.</text>
</comment>
<evidence type="ECO:0000313" key="2">
    <source>
        <dbReference type="EMBL" id="GAG08233.1"/>
    </source>
</evidence>
<feature type="domain" description="DNA binding HTH" evidence="1">
    <location>
        <begin position="37"/>
        <end position="75"/>
    </location>
</feature>